<dbReference type="Proteomes" id="UP000070700">
    <property type="component" value="Unassembled WGS sequence"/>
</dbReference>
<reference evidence="3 4" key="1">
    <citation type="submission" date="2015-10" db="EMBL/GenBank/DDBJ databases">
        <title>Full genome of DAOMC 229536 Phialocephala scopiformis, a fungal endophyte of spruce producing the potent anti-insectan compound rugulosin.</title>
        <authorList>
            <consortium name="DOE Joint Genome Institute"/>
            <person name="Walker A.K."/>
            <person name="Frasz S.L."/>
            <person name="Seifert K.A."/>
            <person name="Miller J.D."/>
            <person name="Mondo S.J."/>
            <person name="Labutti K."/>
            <person name="Lipzen A."/>
            <person name="Dockter R."/>
            <person name="Kennedy M."/>
            <person name="Grigoriev I.V."/>
            <person name="Spatafora J.W."/>
        </authorList>
    </citation>
    <scope>NUCLEOTIDE SEQUENCE [LARGE SCALE GENOMIC DNA]</scope>
    <source>
        <strain evidence="3 4">CBS 120377</strain>
    </source>
</reference>
<dbReference type="InterPro" id="IPR056125">
    <property type="entry name" value="DUF7708"/>
</dbReference>
<dbReference type="STRING" id="149040.A0A132B940"/>
<evidence type="ECO:0000256" key="1">
    <source>
        <dbReference type="SAM" id="Coils"/>
    </source>
</evidence>
<sequence>MKCRYERQPTCKARKWLEVFSGKVVYYGTVMDVLVQQYPQYVSLAWGAMKFLFMSVINHDEMTKEIAKAYSMIADLLPRTDFTLIHYPTTAMKEAIAQLYAHIILFTSRAIRWYKKGKISHAVGAVARPWALNWKDSVDAITEHSRRVESLAKVAAQAELRDTRLEVKVLRSEVQSLSAASTTAHASMMRLLEDLSLNGKQVYELTYKTEGLVQEIKPILQTQKKEITNICLSTLAALPWAEDIPSPKLTLAFCSSMRRRRRAPALKLPELATLNSWAISKQSTLLFVTS</sequence>
<feature type="domain" description="DUF7708" evidence="2">
    <location>
        <begin position="15"/>
        <end position="160"/>
    </location>
</feature>
<evidence type="ECO:0000313" key="4">
    <source>
        <dbReference type="Proteomes" id="UP000070700"/>
    </source>
</evidence>
<gene>
    <name evidence="3" type="ORF">LY89DRAFT_657937</name>
</gene>
<protein>
    <recommendedName>
        <fullName evidence="2">DUF7708 domain-containing protein</fullName>
    </recommendedName>
</protein>
<keyword evidence="4" id="KW-1185">Reference proteome</keyword>
<feature type="coiled-coil region" evidence="1">
    <location>
        <begin position="153"/>
        <end position="180"/>
    </location>
</feature>
<evidence type="ECO:0000259" key="2">
    <source>
        <dbReference type="Pfam" id="PF24809"/>
    </source>
</evidence>
<dbReference type="EMBL" id="KQ947433">
    <property type="protein sequence ID" value="KUJ08922.1"/>
    <property type="molecule type" value="Genomic_DNA"/>
</dbReference>
<evidence type="ECO:0000313" key="3">
    <source>
        <dbReference type="EMBL" id="KUJ08922.1"/>
    </source>
</evidence>
<dbReference type="GeneID" id="28822179"/>
<name>A0A132B940_MOLSC</name>
<dbReference type="AlphaFoldDB" id="A0A132B940"/>
<dbReference type="Pfam" id="PF24809">
    <property type="entry name" value="DUF7708"/>
    <property type="match status" value="1"/>
</dbReference>
<accession>A0A132B940</accession>
<keyword evidence="1" id="KW-0175">Coiled coil</keyword>
<dbReference type="OrthoDB" id="61900at2759"/>
<feature type="non-terminal residue" evidence="3">
    <location>
        <position position="290"/>
    </location>
</feature>
<dbReference type="RefSeq" id="XP_018063277.1">
    <property type="nucleotide sequence ID" value="XM_018212453.1"/>
</dbReference>
<organism evidence="3 4">
    <name type="scientific">Mollisia scopiformis</name>
    <name type="common">Conifer needle endophyte fungus</name>
    <name type="synonym">Phialocephala scopiformis</name>
    <dbReference type="NCBI Taxonomy" id="149040"/>
    <lineage>
        <taxon>Eukaryota</taxon>
        <taxon>Fungi</taxon>
        <taxon>Dikarya</taxon>
        <taxon>Ascomycota</taxon>
        <taxon>Pezizomycotina</taxon>
        <taxon>Leotiomycetes</taxon>
        <taxon>Helotiales</taxon>
        <taxon>Mollisiaceae</taxon>
        <taxon>Mollisia</taxon>
    </lineage>
</organism>
<dbReference type="InParanoid" id="A0A132B940"/>
<dbReference type="KEGG" id="psco:LY89DRAFT_657937"/>
<proteinExistence type="predicted"/>